<keyword evidence="12" id="KW-1185">Reference proteome</keyword>
<accession>A0A1L9T443</accession>
<evidence type="ECO:0000256" key="7">
    <source>
        <dbReference type="ARBA" id="ARBA00022837"/>
    </source>
</evidence>
<dbReference type="AlphaFoldDB" id="A0A1L9T443"/>
<keyword evidence="3" id="KW-0858">Xylan degradation</keyword>
<keyword evidence="3" id="KW-0624">Polysaccharide degradation</keyword>
<dbReference type="GO" id="GO:0030600">
    <property type="term" value="F:feruloyl esterase activity"/>
    <property type="evidence" value="ECO:0007669"/>
    <property type="project" value="UniProtKB-EC"/>
</dbReference>
<dbReference type="PANTHER" id="PTHR33938:SF15">
    <property type="entry name" value="FERULOYL ESTERASE B-RELATED"/>
    <property type="match status" value="1"/>
</dbReference>
<evidence type="ECO:0000256" key="2">
    <source>
        <dbReference type="ARBA" id="ARBA00022487"/>
    </source>
</evidence>
<protein>
    <recommendedName>
        <fullName evidence="10">Carboxylic ester hydrolase</fullName>
        <ecNumber evidence="10">3.1.1.-</ecNumber>
    </recommendedName>
</protein>
<dbReference type="VEuPathDB" id="FungiDB:ASPSYDRAFT_136307"/>
<dbReference type="EMBL" id="KV878595">
    <property type="protein sequence ID" value="OJJ54179.1"/>
    <property type="molecule type" value="Genomic_DNA"/>
</dbReference>
<keyword evidence="3" id="KW-0119">Carbohydrate metabolism</keyword>
<keyword evidence="5 10" id="KW-0732">Signal</keyword>
<dbReference type="PANTHER" id="PTHR33938">
    <property type="entry name" value="FERULOYL ESTERASE B-RELATED"/>
    <property type="match status" value="1"/>
</dbReference>
<sequence>MKFLSVVYVFGALSRCSYAGLLKHDSSFQCTGLLHLYSESSPIQVHTAKEILAGGLNISSDDAPKATQNKVPICHVQGTLKYANGEDGHVQPDTNGHATLTWEVFLPEQSEYNGRYLGIGNGGYAGIIDNYTMLTHLNKGYAVGGCDSGHHFNENGEDGGFAAYMDDTAKVKAWIHDSIALTTTIARDSITARYYSRPPEYSYYYGCSTGGGQAYSLAQFYPELFDGIFAEGPGNYYTHLVLSFLWNQQHTAGDGFLDQDTLDFMTEKVLDACDELDGVKDRVIENPLDCPFDIQSLACSSQTTSNKSLCLSSSQTKAARAIYSGAKGSRTGKTVYPGFNLGTESAWLDQQDTLFSTYGAPILRQLVFHNSSYDAVTDFNWGSGLDAVAKHASPLIDGISTNLTAFHRRGGKFITAQSWADPINAATWPMQHLSDIKDTMGQNTVTEFMRLFMIPGGGHCGPNPSYPQVPVKNDILGALVEWVERGKVPDGGVRSYEPSDGSEVTRRLCPWPAQARFVGESQDNWTDYQCA</sequence>
<feature type="chain" id="PRO_5011835056" description="Carboxylic ester hydrolase" evidence="10">
    <location>
        <begin position="20"/>
        <end position="531"/>
    </location>
</feature>
<evidence type="ECO:0000256" key="5">
    <source>
        <dbReference type="ARBA" id="ARBA00022729"/>
    </source>
</evidence>
<dbReference type="Pfam" id="PF07519">
    <property type="entry name" value="Tannase"/>
    <property type="match status" value="1"/>
</dbReference>
<keyword evidence="7" id="KW-0106">Calcium</keyword>
<dbReference type="GO" id="GO:0046872">
    <property type="term" value="F:metal ion binding"/>
    <property type="evidence" value="ECO:0007669"/>
    <property type="project" value="UniProtKB-KW"/>
</dbReference>
<dbReference type="STRING" id="1036612.A0A1L9T443"/>
<gene>
    <name evidence="11" type="ORF">ASPSYDRAFT_136307</name>
</gene>
<dbReference type="Proteomes" id="UP000184356">
    <property type="component" value="Unassembled WGS sequence"/>
</dbReference>
<dbReference type="InterPro" id="IPR011118">
    <property type="entry name" value="Tannase/feruloyl_esterase"/>
</dbReference>
<reference evidence="12" key="1">
    <citation type="journal article" date="2017" name="Genome Biol.">
        <title>Comparative genomics reveals high biological diversity and specific adaptations in the industrially and medically important fungal genus Aspergillus.</title>
        <authorList>
            <person name="de Vries R.P."/>
            <person name="Riley R."/>
            <person name="Wiebenga A."/>
            <person name="Aguilar-Osorio G."/>
            <person name="Amillis S."/>
            <person name="Uchima C.A."/>
            <person name="Anderluh G."/>
            <person name="Asadollahi M."/>
            <person name="Askin M."/>
            <person name="Barry K."/>
            <person name="Battaglia E."/>
            <person name="Bayram O."/>
            <person name="Benocci T."/>
            <person name="Braus-Stromeyer S.A."/>
            <person name="Caldana C."/>
            <person name="Canovas D."/>
            <person name="Cerqueira G.C."/>
            <person name="Chen F."/>
            <person name="Chen W."/>
            <person name="Choi C."/>
            <person name="Clum A."/>
            <person name="Dos Santos R.A."/>
            <person name="Damasio A.R."/>
            <person name="Diallinas G."/>
            <person name="Emri T."/>
            <person name="Fekete E."/>
            <person name="Flipphi M."/>
            <person name="Freyberg S."/>
            <person name="Gallo A."/>
            <person name="Gournas C."/>
            <person name="Habgood R."/>
            <person name="Hainaut M."/>
            <person name="Harispe M.L."/>
            <person name="Henrissat B."/>
            <person name="Hilden K.S."/>
            <person name="Hope R."/>
            <person name="Hossain A."/>
            <person name="Karabika E."/>
            <person name="Karaffa L."/>
            <person name="Karanyi Z."/>
            <person name="Krasevec N."/>
            <person name="Kuo A."/>
            <person name="Kusch H."/>
            <person name="LaButti K."/>
            <person name="Lagendijk E.L."/>
            <person name="Lapidus A."/>
            <person name="Levasseur A."/>
            <person name="Lindquist E."/>
            <person name="Lipzen A."/>
            <person name="Logrieco A.F."/>
            <person name="MacCabe A."/>
            <person name="Maekelae M.R."/>
            <person name="Malavazi I."/>
            <person name="Melin P."/>
            <person name="Meyer V."/>
            <person name="Mielnichuk N."/>
            <person name="Miskei M."/>
            <person name="Molnar A.P."/>
            <person name="Mule G."/>
            <person name="Ngan C.Y."/>
            <person name="Orejas M."/>
            <person name="Orosz E."/>
            <person name="Ouedraogo J.P."/>
            <person name="Overkamp K.M."/>
            <person name="Park H.-S."/>
            <person name="Perrone G."/>
            <person name="Piumi F."/>
            <person name="Punt P.J."/>
            <person name="Ram A.F."/>
            <person name="Ramon A."/>
            <person name="Rauscher S."/>
            <person name="Record E."/>
            <person name="Riano-Pachon D.M."/>
            <person name="Robert V."/>
            <person name="Roehrig J."/>
            <person name="Ruller R."/>
            <person name="Salamov A."/>
            <person name="Salih N.S."/>
            <person name="Samson R.A."/>
            <person name="Sandor E."/>
            <person name="Sanguinetti M."/>
            <person name="Schuetze T."/>
            <person name="Sepcic K."/>
            <person name="Shelest E."/>
            <person name="Sherlock G."/>
            <person name="Sophianopoulou V."/>
            <person name="Squina F.M."/>
            <person name="Sun H."/>
            <person name="Susca A."/>
            <person name="Todd R.B."/>
            <person name="Tsang A."/>
            <person name="Unkles S.E."/>
            <person name="van de Wiele N."/>
            <person name="van Rossen-Uffink D."/>
            <person name="Oliveira J.V."/>
            <person name="Vesth T.C."/>
            <person name="Visser J."/>
            <person name="Yu J.-H."/>
            <person name="Zhou M."/>
            <person name="Andersen M.R."/>
            <person name="Archer D.B."/>
            <person name="Baker S.E."/>
            <person name="Benoit I."/>
            <person name="Brakhage A.A."/>
            <person name="Braus G.H."/>
            <person name="Fischer R."/>
            <person name="Frisvad J.C."/>
            <person name="Goldman G.H."/>
            <person name="Houbraken J."/>
            <person name="Oakley B."/>
            <person name="Pocsi I."/>
            <person name="Scazzocchio C."/>
            <person name="Seiboth B."/>
            <person name="vanKuyk P.A."/>
            <person name="Wortman J."/>
            <person name="Dyer P.S."/>
            <person name="Grigoriev I.V."/>
        </authorList>
    </citation>
    <scope>NUCLEOTIDE SEQUENCE [LARGE SCALE GENOMIC DNA]</scope>
    <source>
        <strain evidence="12">CBS 593.65</strain>
    </source>
</reference>
<evidence type="ECO:0000256" key="1">
    <source>
        <dbReference type="ARBA" id="ARBA00006249"/>
    </source>
</evidence>
<dbReference type="GeneID" id="63756827"/>
<dbReference type="OrthoDB" id="3039123at2759"/>
<evidence type="ECO:0000256" key="8">
    <source>
        <dbReference type="ARBA" id="ARBA00023157"/>
    </source>
</evidence>
<name>A0A1L9T443_9EURO</name>
<dbReference type="InterPro" id="IPR029058">
    <property type="entry name" value="AB_hydrolase_fold"/>
</dbReference>
<keyword evidence="2" id="KW-0719">Serine esterase</keyword>
<feature type="signal peptide" evidence="10">
    <location>
        <begin position="1"/>
        <end position="19"/>
    </location>
</feature>
<comment type="similarity">
    <text evidence="1 10">Belongs to the tannase family.</text>
</comment>
<dbReference type="GO" id="GO:0045493">
    <property type="term" value="P:xylan catabolic process"/>
    <property type="evidence" value="ECO:0007669"/>
    <property type="project" value="UniProtKB-KW"/>
</dbReference>
<keyword evidence="4" id="KW-0479">Metal-binding</keyword>
<evidence type="ECO:0000313" key="11">
    <source>
        <dbReference type="EMBL" id="OJJ54179.1"/>
    </source>
</evidence>
<evidence type="ECO:0000256" key="6">
    <source>
        <dbReference type="ARBA" id="ARBA00022801"/>
    </source>
</evidence>
<dbReference type="EC" id="3.1.1.-" evidence="10"/>
<keyword evidence="8" id="KW-1015">Disulfide bond</keyword>
<keyword evidence="6 10" id="KW-0378">Hydrolase</keyword>
<evidence type="ECO:0000256" key="10">
    <source>
        <dbReference type="RuleBase" id="RU361238"/>
    </source>
</evidence>
<evidence type="ECO:0000256" key="3">
    <source>
        <dbReference type="ARBA" id="ARBA00022651"/>
    </source>
</evidence>
<dbReference type="RefSeq" id="XP_040697985.1">
    <property type="nucleotide sequence ID" value="XM_040840754.1"/>
</dbReference>
<evidence type="ECO:0000256" key="9">
    <source>
        <dbReference type="ARBA" id="ARBA00034075"/>
    </source>
</evidence>
<dbReference type="SUPFAM" id="SSF53474">
    <property type="entry name" value="alpha/beta-Hydrolases"/>
    <property type="match status" value="1"/>
</dbReference>
<evidence type="ECO:0000256" key="4">
    <source>
        <dbReference type="ARBA" id="ARBA00022723"/>
    </source>
</evidence>
<evidence type="ECO:0000313" key="12">
    <source>
        <dbReference type="Proteomes" id="UP000184356"/>
    </source>
</evidence>
<comment type="catalytic activity">
    <reaction evidence="9">
        <text>feruloyl-polysaccharide + H2O = ferulate + polysaccharide.</text>
        <dbReference type="EC" id="3.1.1.73"/>
    </reaction>
</comment>
<proteinExistence type="inferred from homology"/>
<organism evidence="11 12">
    <name type="scientific">Aspergillus sydowii CBS 593.65</name>
    <dbReference type="NCBI Taxonomy" id="1036612"/>
    <lineage>
        <taxon>Eukaryota</taxon>
        <taxon>Fungi</taxon>
        <taxon>Dikarya</taxon>
        <taxon>Ascomycota</taxon>
        <taxon>Pezizomycotina</taxon>
        <taxon>Eurotiomycetes</taxon>
        <taxon>Eurotiomycetidae</taxon>
        <taxon>Eurotiales</taxon>
        <taxon>Aspergillaceae</taxon>
        <taxon>Aspergillus</taxon>
        <taxon>Aspergillus subgen. Nidulantes</taxon>
    </lineage>
</organism>